<name>A0A1I8P1V4_STOCA</name>
<reference evidence="3" key="2">
    <citation type="submission" date="2020-05" db="UniProtKB">
        <authorList>
            <consortium name="EnsemblMetazoa"/>
        </authorList>
    </citation>
    <scope>IDENTIFICATION</scope>
    <source>
        <strain evidence="3">USDA</strain>
    </source>
</reference>
<dbReference type="STRING" id="35570.A0A1I8P1V4"/>
<evidence type="ECO:0000313" key="3">
    <source>
        <dbReference type="EnsemblMetazoa" id="SCAU004053-PA"/>
    </source>
</evidence>
<evidence type="ECO:0000313" key="4">
    <source>
        <dbReference type="Proteomes" id="UP000095300"/>
    </source>
</evidence>
<dbReference type="AlphaFoldDB" id="A0A1I8P1V4"/>
<evidence type="ECO:0000256" key="2">
    <source>
        <dbReference type="SAM" id="MobiDB-lite"/>
    </source>
</evidence>
<feature type="region of interest" description="Disordered" evidence="2">
    <location>
        <begin position="575"/>
        <end position="600"/>
    </location>
</feature>
<dbReference type="PANTHER" id="PTHR12790:SF0">
    <property type="entry name" value="RNA POLYMERASE I-SPECIFIC TRANSCRIPTION INITIATION FACTOR RRN3-RELATED"/>
    <property type="match status" value="1"/>
</dbReference>
<protein>
    <recommendedName>
        <fullName evidence="5">RNA polymerase I-specific transcription initiation factor RRN3</fullName>
    </recommendedName>
</protein>
<organism evidence="3 4">
    <name type="scientific">Stomoxys calcitrans</name>
    <name type="common">Stable fly</name>
    <name type="synonym">Conops calcitrans</name>
    <dbReference type="NCBI Taxonomy" id="35570"/>
    <lineage>
        <taxon>Eukaryota</taxon>
        <taxon>Metazoa</taxon>
        <taxon>Ecdysozoa</taxon>
        <taxon>Arthropoda</taxon>
        <taxon>Hexapoda</taxon>
        <taxon>Insecta</taxon>
        <taxon>Pterygota</taxon>
        <taxon>Neoptera</taxon>
        <taxon>Endopterygota</taxon>
        <taxon>Diptera</taxon>
        <taxon>Brachycera</taxon>
        <taxon>Muscomorpha</taxon>
        <taxon>Muscoidea</taxon>
        <taxon>Muscidae</taxon>
        <taxon>Stomoxys</taxon>
    </lineage>
</organism>
<sequence>MAFNSSMSVISGKTSLSSILKSYSTSEREKAKAAVINKVRFEMPKQKGLLEAVKAVEERQNFQPMSEFVGYLSENTLDDNEFIIILNDARSIANQLSPKFTTLVEALLSQTWAYRSPEARKAYIRFCLDILVAHNKYLSFGINHLIALWIPHENDISLWQNGNPTAELEDALQAIHHLLDCILNAIPMAFDATLDAIEHSFPYYKKSTHIVVGYVHNMLQLLEYKPIFEENIMQLLMQNLIILDVHAPRTAIEELESDDEDNDDEDENKEEPEMFEMDDCKKKAYLDKPMNHPIAHTLDICMVKLFNFLDSKNPQPLQNSDAESQQKTLESLKFLRMLIKAFDNVILPIHNTHHAQFIVFYFCSLKQCLSETFLASLWDKIKNPNCSAVIRQAAVGYMASFLARSKFVSINTLKYYLKELCAWAHKYIRDCDQYRSNGSLKANLVFFTVCQAIFYVIAFRSRDLTVDKRSLLFLQSLHLSALVTCNFNPLRVCLPAVATAFAGVTRAYQLAYCHAILERNARRKLATVYANETATPEETLDTFFPFDPYLLKVSGQRITPIYLVYQASEVENMNDTVDPISPSSNVNSATTSSRKRGDSEMMDHDIDDFILTDKRQRLASVTRSQENQFTYGLSPGFHI</sequence>
<reference evidence="4" key="1">
    <citation type="submission" date="2015-05" db="EMBL/GenBank/DDBJ databases">
        <authorList>
            <person name="Wilson R.K."/>
            <person name="Warren W.C."/>
            <person name="Olafson P."/>
        </authorList>
    </citation>
    <scope>NUCLEOTIDE SEQUENCE [LARGE SCALE GENOMIC DNA]</scope>
    <source>
        <strain evidence="4">USDA</strain>
    </source>
</reference>
<dbReference type="InterPro" id="IPR007991">
    <property type="entry name" value="RNA_pol_I_trans_ini_fac_RRN3"/>
</dbReference>
<feature type="region of interest" description="Disordered" evidence="2">
    <location>
        <begin position="254"/>
        <end position="274"/>
    </location>
</feature>
<dbReference type="EnsemblMetazoa" id="SCAU004053-RC">
    <property type="protein sequence ID" value="SCAU004053-PC"/>
    <property type="gene ID" value="SCAU004053"/>
</dbReference>
<keyword evidence="4" id="KW-1185">Reference proteome</keyword>
<proteinExistence type="inferred from homology"/>
<feature type="compositionally biased region" description="Polar residues" evidence="2">
    <location>
        <begin position="575"/>
        <end position="592"/>
    </location>
</feature>
<dbReference type="VEuPathDB" id="VectorBase:SCAU004053"/>
<dbReference type="GO" id="GO:0005634">
    <property type="term" value="C:nucleus"/>
    <property type="evidence" value="ECO:0007669"/>
    <property type="project" value="TreeGrafter"/>
</dbReference>
<accession>A0A1I8P1V4</accession>
<comment type="similarity">
    <text evidence="1">Belongs to the RRN3 family.</text>
</comment>
<evidence type="ECO:0000256" key="1">
    <source>
        <dbReference type="ARBA" id="ARBA00010098"/>
    </source>
</evidence>
<dbReference type="KEGG" id="scac:106084401"/>
<dbReference type="GO" id="GO:0001181">
    <property type="term" value="F:RNA polymerase I general transcription initiation factor activity"/>
    <property type="evidence" value="ECO:0007669"/>
    <property type="project" value="InterPro"/>
</dbReference>
<dbReference type="GO" id="GO:0001042">
    <property type="term" value="F:RNA polymerase I core binding"/>
    <property type="evidence" value="ECO:0007669"/>
    <property type="project" value="TreeGrafter"/>
</dbReference>
<gene>
    <name evidence="3" type="primary">106084401</name>
</gene>
<dbReference type="EnsemblMetazoa" id="SCAU004053-RA">
    <property type="protein sequence ID" value="SCAU004053-PA"/>
    <property type="gene ID" value="SCAU004053"/>
</dbReference>
<dbReference type="GO" id="GO:0006361">
    <property type="term" value="P:transcription initiation at RNA polymerase I promoter"/>
    <property type="evidence" value="ECO:0007669"/>
    <property type="project" value="InterPro"/>
</dbReference>
<dbReference type="Pfam" id="PF05327">
    <property type="entry name" value="RRN3"/>
    <property type="match status" value="1"/>
</dbReference>
<dbReference type="Proteomes" id="UP000095300">
    <property type="component" value="Unassembled WGS sequence"/>
</dbReference>
<dbReference type="OrthoDB" id="26970at2759"/>
<evidence type="ECO:0008006" key="5">
    <source>
        <dbReference type="Google" id="ProtNLM"/>
    </source>
</evidence>
<dbReference type="PANTHER" id="PTHR12790">
    <property type="entry name" value="TRANSCRIPTION INITIATION FACTOR IA RRN3"/>
    <property type="match status" value="1"/>
</dbReference>